<evidence type="ECO:0000313" key="2">
    <source>
        <dbReference type="Proteomes" id="UP000541810"/>
    </source>
</evidence>
<reference evidence="1 2" key="1">
    <citation type="submission" date="2020-08" db="EMBL/GenBank/DDBJ databases">
        <title>Genomic Encyclopedia of Type Strains, Phase IV (KMG-IV): sequencing the most valuable type-strain genomes for metagenomic binning, comparative biology and taxonomic classification.</title>
        <authorList>
            <person name="Goeker M."/>
        </authorList>
    </citation>
    <scope>NUCLEOTIDE SEQUENCE [LARGE SCALE GENOMIC DNA]</scope>
    <source>
        <strain evidence="1 2">DSM 103725</strain>
    </source>
</reference>
<keyword evidence="2" id="KW-1185">Reference proteome</keyword>
<dbReference type="EMBL" id="JACHGY010000001">
    <property type="protein sequence ID" value="MBB6428462.1"/>
    <property type="molecule type" value="Genomic_DNA"/>
</dbReference>
<dbReference type="AlphaFoldDB" id="A0A7X0LJ44"/>
<gene>
    <name evidence="1" type="ORF">HNQ40_000268</name>
</gene>
<sequence>MRIKSTGVFVGLVALGLCCTWVYAEVEEPDTVVIVESIQGDDLYGEINVDGIKSSIAEITRDGDVVFRGDVFDAVDVQLDREGKQLGIQVGGKILTPSSNQVGLAFTYTHEKHLFLHTSKWEGELIGLQAVEDKAE</sequence>
<dbReference type="Proteomes" id="UP000541810">
    <property type="component" value="Unassembled WGS sequence"/>
</dbReference>
<comment type="caution">
    <text evidence="1">The sequence shown here is derived from an EMBL/GenBank/DDBJ whole genome shotgun (WGS) entry which is preliminary data.</text>
</comment>
<evidence type="ECO:0000313" key="1">
    <source>
        <dbReference type="EMBL" id="MBB6428462.1"/>
    </source>
</evidence>
<accession>A0A7X0LJ44</accession>
<proteinExistence type="predicted"/>
<organism evidence="1 2">
    <name type="scientific">Algisphaera agarilytica</name>
    <dbReference type="NCBI Taxonomy" id="1385975"/>
    <lineage>
        <taxon>Bacteria</taxon>
        <taxon>Pseudomonadati</taxon>
        <taxon>Planctomycetota</taxon>
        <taxon>Phycisphaerae</taxon>
        <taxon>Phycisphaerales</taxon>
        <taxon>Phycisphaeraceae</taxon>
        <taxon>Algisphaera</taxon>
    </lineage>
</organism>
<name>A0A7X0LJ44_9BACT</name>
<dbReference type="RefSeq" id="WP_184675627.1">
    <property type="nucleotide sequence ID" value="NZ_JACHGY010000001.1"/>
</dbReference>
<protein>
    <submittedName>
        <fullName evidence="1">Uncharacterized protein</fullName>
    </submittedName>
</protein>